<dbReference type="Gene3D" id="3.40.50.2000">
    <property type="entry name" value="Glycogen Phosphorylase B"/>
    <property type="match status" value="1"/>
</dbReference>
<protein>
    <recommendedName>
        <fullName evidence="1">Glycosyl transferase family 1 domain-containing protein</fullName>
    </recommendedName>
</protein>
<organism evidence="2 3">
    <name type="scientific">Thermohalobacter berrensis</name>
    <dbReference type="NCBI Taxonomy" id="99594"/>
    <lineage>
        <taxon>Bacteria</taxon>
        <taxon>Bacillati</taxon>
        <taxon>Bacillota</taxon>
        <taxon>Tissierellia</taxon>
        <taxon>Tissierellales</taxon>
        <taxon>Thermohalobacteraceae</taxon>
        <taxon>Thermohalobacter</taxon>
    </lineage>
</organism>
<dbReference type="SUPFAM" id="SSF53756">
    <property type="entry name" value="UDP-Glycosyltransferase/glycogen phosphorylase"/>
    <property type="match status" value="1"/>
</dbReference>
<evidence type="ECO:0000259" key="1">
    <source>
        <dbReference type="Pfam" id="PF00534"/>
    </source>
</evidence>
<proteinExistence type="predicted"/>
<reference evidence="2 3" key="1">
    <citation type="submission" date="2016-08" db="EMBL/GenBank/DDBJ databases">
        <title>Novel Firmicutes and Novel Genomes.</title>
        <authorList>
            <person name="Poppleton D.I."/>
            <person name="Gribaldo S."/>
        </authorList>
    </citation>
    <scope>NUCLEOTIDE SEQUENCE [LARGE SCALE GENOMIC DNA]</scope>
    <source>
        <strain evidence="2 3">CTT3</strain>
    </source>
</reference>
<dbReference type="PANTHER" id="PTHR12526">
    <property type="entry name" value="GLYCOSYLTRANSFERASE"/>
    <property type="match status" value="1"/>
</dbReference>
<dbReference type="Pfam" id="PF00534">
    <property type="entry name" value="Glycos_transf_1"/>
    <property type="match status" value="1"/>
</dbReference>
<feature type="domain" description="Glycosyl transferase family 1" evidence="1">
    <location>
        <begin position="208"/>
        <end position="378"/>
    </location>
</feature>
<dbReference type="Proteomes" id="UP000284177">
    <property type="component" value="Unassembled WGS sequence"/>
</dbReference>
<dbReference type="AlphaFoldDB" id="A0A419T4C3"/>
<accession>A0A419T4C3</accession>
<comment type="caution">
    <text evidence="2">The sequence shown here is derived from an EMBL/GenBank/DDBJ whole genome shotgun (WGS) entry which is preliminary data.</text>
</comment>
<sequence>MKVAYFSPLSPKKTGISDYSEELLPYLSRHMKLDLYVDNFKPSNKDIIENFRIYTIDDFHKNNKYKEYDHIIYHIGNNAQYHEQIYKTALKYPGIIVIHDYAIHHLIAQLTVGKKKYQEYVEEMKYNYGKEGEKFARESLEGKRRVMWETGNTLNYPANKRLLDTSKAAIVHSKYIKKLVRKTRNNIPVKYVPLPTPDIKLVTEEEKNILRNKYNIPKDKLVIASFGFISRAKRIDKVIAALKEIKKDFNNFIYILVGEEEKGVYEMSKYSREIGMSDYVKCTGFVTLDEFKEYIKLSDICINLRYPTQGETSASLVRIFGMGKPVIVTDIGTFSEYPDEFALKVSYGEKEEEDIYNTLKYLINNKYQLKEIGKKAYEYAKKNHTTEHAASKYYELLRDIDLGRVYKGDVDAYIKLYNEIGDKLYEIGISEEREKTLINIAKIVNESI</sequence>
<gene>
    <name evidence="2" type="ORF">BET03_02880</name>
</gene>
<dbReference type="RefSeq" id="WP_120168674.1">
    <property type="nucleotide sequence ID" value="NZ_MCIB01000012.1"/>
</dbReference>
<evidence type="ECO:0000313" key="2">
    <source>
        <dbReference type="EMBL" id="RKD32273.1"/>
    </source>
</evidence>
<dbReference type="CDD" id="cd03801">
    <property type="entry name" value="GT4_PimA-like"/>
    <property type="match status" value="1"/>
</dbReference>
<dbReference type="InterPro" id="IPR001296">
    <property type="entry name" value="Glyco_trans_1"/>
</dbReference>
<dbReference type="EMBL" id="MCIB01000012">
    <property type="protein sequence ID" value="RKD32273.1"/>
    <property type="molecule type" value="Genomic_DNA"/>
</dbReference>
<dbReference type="GO" id="GO:0016757">
    <property type="term" value="F:glycosyltransferase activity"/>
    <property type="evidence" value="ECO:0007669"/>
    <property type="project" value="InterPro"/>
</dbReference>
<dbReference type="PANTHER" id="PTHR12526:SF572">
    <property type="entry name" value="BLL5144 PROTEIN"/>
    <property type="match status" value="1"/>
</dbReference>
<name>A0A419T4C3_9FIRM</name>
<keyword evidence="3" id="KW-1185">Reference proteome</keyword>
<dbReference type="OrthoDB" id="9797829at2"/>
<evidence type="ECO:0000313" key="3">
    <source>
        <dbReference type="Proteomes" id="UP000284177"/>
    </source>
</evidence>